<evidence type="ECO:0000313" key="1">
    <source>
        <dbReference type="EMBL" id="SKA99928.1"/>
    </source>
</evidence>
<name>A0A1T4YEF6_9CLOT</name>
<keyword evidence="2" id="KW-1185">Reference proteome</keyword>
<proteinExistence type="predicted"/>
<gene>
    <name evidence="1" type="ORF">SAMN05443428_13913</name>
</gene>
<dbReference type="EMBL" id="FUYH01000039">
    <property type="protein sequence ID" value="SKA99928.1"/>
    <property type="molecule type" value="Genomic_DNA"/>
</dbReference>
<evidence type="ECO:0000313" key="2">
    <source>
        <dbReference type="Proteomes" id="UP000190105"/>
    </source>
</evidence>
<protein>
    <submittedName>
        <fullName evidence="1">Uncharacterized protein</fullName>
    </submittedName>
</protein>
<accession>A0A1T4YEF6</accession>
<dbReference type="AlphaFoldDB" id="A0A1T4YEF6"/>
<sequence>MKNYDLILSNDIDSLYSCILVEQVKGYRINYFYDFRSLYQSEQTGNDYIGVDIDLMEGYCLSNHVTRLSEQDKYNPDAFNLNNTITNDNYIQKYSGSTALYLYKLFKLPLPKTEEGKLILLAIDAGYKGYYIPNFRNIFKHNLVDVLGFEELYFLCQKYTLEDFINIIIKYNLNGKIWFNNGGLQTNIKLKELQEVLGLPFFMPKNKFTKIKEFEYISKPITNETTKDELDSNIFSLALTRKNYVNYSKLKLEG</sequence>
<dbReference type="STRING" id="1147123.SAMN05443428_13913"/>
<reference evidence="2" key="1">
    <citation type="submission" date="2017-02" db="EMBL/GenBank/DDBJ databases">
        <authorList>
            <person name="Varghese N."/>
            <person name="Submissions S."/>
        </authorList>
    </citation>
    <scope>NUCLEOTIDE SEQUENCE [LARGE SCALE GENOMIC DNA]</scope>
    <source>
        <strain evidence="2">USBA 833</strain>
    </source>
</reference>
<organism evidence="1 2">
    <name type="scientific">Caloramator quimbayensis</name>
    <dbReference type="NCBI Taxonomy" id="1147123"/>
    <lineage>
        <taxon>Bacteria</taxon>
        <taxon>Bacillati</taxon>
        <taxon>Bacillota</taxon>
        <taxon>Clostridia</taxon>
        <taxon>Eubacteriales</taxon>
        <taxon>Clostridiaceae</taxon>
        <taxon>Caloramator</taxon>
    </lineage>
</organism>
<dbReference type="Proteomes" id="UP000190105">
    <property type="component" value="Unassembled WGS sequence"/>
</dbReference>
<dbReference type="OrthoDB" id="2603165at2"/>
<dbReference type="RefSeq" id="WP_078697780.1">
    <property type="nucleotide sequence ID" value="NZ_FUYH01000039.1"/>
</dbReference>